<dbReference type="HOGENOM" id="CLU_2053823_0_0_1"/>
<accession>M1DPH6</accession>
<reference evidence="3" key="1">
    <citation type="journal article" date="2011" name="Nature">
        <title>Genome sequence and analysis of the tuber crop potato.</title>
        <authorList>
            <consortium name="The Potato Genome Sequencing Consortium"/>
        </authorList>
    </citation>
    <scope>NUCLEOTIDE SEQUENCE [LARGE SCALE GENOMIC DNA]</scope>
    <source>
        <strain evidence="3">cv. DM1-3 516 R44</strain>
    </source>
</reference>
<evidence type="ECO:0000256" key="1">
    <source>
        <dbReference type="SAM" id="MobiDB-lite"/>
    </source>
</evidence>
<dbReference type="Proteomes" id="UP000011115">
    <property type="component" value="Unassembled WGS sequence"/>
</dbReference>
<dbReference type="Gramene" id="PGSC0003DMT400092290">
    <property type="protein sequence ID" value="PGSC0003DMT400092290"/>
    <property type="gene ID" value="PGSC0003DMG400041861"/>
</dbReference>
<protein>
    <submittedName>
        <fullName evidence="2">Uncharacterized protein</fullName>
    </submittedName>
</protein>
<name>M1DPH6_SOLTU</name>
<keyword evidence="3" id="KW-1185">Reference proteome</keyword>
<feature type="compositionally biased region" description="Basic and acidic residues" evidence="1">
    <location>
        <begin position="38"/>
        <end position="48"/>
    </location>
</feature>
<dbReference type="EnsemblPlants" id="PGSC0003DMT400092290">
    <property type="protein sequence ID" value="PGSC0003DMT400092290"/>
    <property type="gene ID" value="PGSC0003DMG400041861"/>
</dbReference>
<sequence>MGPRRNKANKPSPVIASQSEGHNDSEASGSEVQINVTQKDHSPRDTRSLARRSILQHFPPEAEEGGSSSDNIENSGSKSDAADGSQSADDSGSSTESEGGSHDDTSTSPPMDNTETEIEA</sequence>
<evidence type="ECO:0000313" key="3">
    <source>
        <dbReference type="Proteomes" id="UP000011115"/>
    </source>
</evidence>
<evidence type="ECO:0000313" key="2">
    <source>
        <dbReference type="EnsemblPlants" id="PGSC0003DMT400092290"/>
    </source>
</evidence>
<feature type="region of interest" description="Disordered" evidence="1">
    <location>
        <begin position="1"/>
        <end position="120"/>
    </location>
</feature>
<feature type="compositionally biased region" description="Low complexity" evidence="1">
    <location>
        <begin position="75"/>
        <end position="98"/>
    </location>
</feature>
<reference evidence="2" key="2">
    <citation type="submission" date="2015-06" db="UniProtKB">
        <authorList>
            <consortium name="EnsemblPlants"/>
        </authorList>
    </citation>
    <scope>IDENTIFICATION</scope>
    <source>
        <strain evidence="2">DM1-3 516 R44</strain>
    </source>
</reference>
<organism evidence="2 3">
    <name type="scientific">Solanum tuberosum</name>
    <name type="common">Potato</name>
    <dbReference type="NCBI Taxonomy" id="4113"/>
    <lineage>
        <taxon>Eukaryota</taxon>
        <taxon>Viridiplantae</taxon>
        <taxon>Streptophyta</taxon>
        <taxon>Embryophyta</taxon>
        <taxon>Tracheophyta</taxon>
        <taxon>Spermatophyta</taxon>
        <taxon>Magnoliopsida</taxon>
        <taxon>eudicotyledons</taxon>
        <taxon>Gunneridae</taxon>
        <taxon>Pentapetalae</taxon>
        <taxon>asterids</taxon>
        <taxon>lamiids</taxon>
        <taxon>Solanales</taxon>
        <taxon>Solanaceae</taxon>
        <taxon>Solanoideae</taxon>
        <taxon>Solaneae</taxon>
        <taxon>Solanum</taxon>
    </lineage>
</organism>
<proteinExistence type="predicted"/>
<dbReference type="AlphaFoldDB" id="M1DPH6"/>
<feature type="compositionally biased region" description="Polar residues" evidence="1">
    <location>
        <begin position="15"/>
        <end position="37"/>
    </location>
</feature>
<dbReference type="InParanoid" id="M1DPH6"/>
<dbReference type="PaxDb" id="4113-PGSC0003DMT400092290"/>